<evidence type="ECO:0008006" key="4">
    <source>
        <dbReference type="Google" id="ProtNLM"/>
    </source>
</evidence>
<proteinExistence type="predicted"/>
<dbReference type="Proteomes" id="UP000243197">
    <property type="component" value="Chromosome"/>
</dbReference>
<keyword evidence="1" id="KW-0732">Signal</keyword>
<name>A0A1J1E3W0_9FLAO</name>
<evidence type="ECO:0000313" key="3">
    <source>
        <dbReference type="Proteomes" id="UP000243197"/>
    </source>
</evidence>
<evidence type="ECO:0000256" key="1">
    <source>
        <dbReference type="SAM" id="SignalP"/>
    </source>
</evidence>
<dbReference type="OrthoDB" id="1466621at2"/>
<protein>
    <recommendedName>
        <fullName evidence="4">Major fimbrial subunit protein N-terminal domain-containing protein</fullName>
    </recommendedName>
</protein>
<sequence length="422" mass="45313">MKKIIKHSFRKGFILLAAAIFVFSCDKAPVPNPNPNDDPKKGGEVAKSESALIKSFEFKATDNPNKNLGDGDVRPTNLGLGTIVFDGLPANANLENLKPTIVPSKGAKVSPESGKVQDFTGAVKYTVTAADGKTTQDVWVTLNKKGEVRQSLLDIEAVKFVEADNKITGNDKVSDFYKALFILETPARDDRANSEDELTANGYPADFTARVSGNDIYVDVPFNTALTLVANPAFTATVTLKSLAQGVTLVNGSVAVNFGTPATAGSTDVKFSSTAPITHALFNAETGTGGGYTKTLTFVKKEGSGENETTEYEQYRIRFIYAKVPSAESDLTVNNRNEVTGIGFTREESNQPNGKLKGGTVATTLLVINPIKTGNNNGKTKTTPINLTMIVVNSPGWGSDGLEYQSRYFKTSRWSCYRCNSG</sequence>
<accession>A0A1J1E3W0</accession>
<dbReference type="Gene3D" id="2.60.40.2340">
    <property type="match status" value="1"/>
</dbReference>
<evidence type="ECO:0000313" key="2">
    <source>
        <dbReference type="EMBL" id="BAV94732.1"/>
    </source>
</evidence>
<reference evidence="2 3" key="1">
    <citation type="submission" date="2014-03" db="EMBL/GenBank/DDBJ databases">
        <title>complete genome sequence of Flavobacteriaceae bacterium JBKA-6.</title>
        <authorList>
            <person name="Takano T."/>
            <person name="Nakamura Y."/>
            <person name="Takuma S."/>
            <person name="Yasuike M."/>
            <person name="Matsuyama T."/>
            <person name="Sakai T."/>
            <person name="Fujiwara A."/>
            <person name="Kimoto K."/>
            <person name="Fukuda Y."/>
            <person name="Kondo H."/>
            <person name="Hirono I."/>
            <person name="Nakayasu C."/>
        </authorList>
    </citation>
    <scope>NUCLEOTIDE SEQUENCE [LARGE SCALE GENOMIC DNA]</scope>
    <source>
        <strain evidence="2 3">JBKA-6</strain>
    </source>
</reference>
<feature type="chain" id="PRO_5012791730" description="Major fimbrial subunit protein N-terminal domain-containing protein" evidence="1">
    <location>
        <begin position="29"/>
        <end position="422"/>
    </location>
</feature>
<dbReference type="EMBL" id="AP014564">
    <property type="protein sequence ID" value="BAV94732.1"/>
    <property type="molecule type" value="Genomic_DNA"/>
</dbReference>
<gene>
    <name evidence="2" type="ORF">JBKA6_0719</name>
</gene>
<dbReference type="AlphaFoldDB" id="A0A1J1E3W0"/>
<dbReference type="KEGG" id="ise:JBKA6_0719"/>
<keyword evidence="3" id="KW-1185">Reference proteome</keyword>
<dbReference type="PROSITE" id="PS51257">
    <property type="entry name" value="PROKAR_LIPOPROTEIN"/>
    <property type="match status" value="1"/>
</dbReference>
<dbReference type="RefSeq" id="WP_096685947.1">
    <property type="nucleotide sequence ID" value="NZ_AP014564.1"/>
</dbReference>
<feature type="signal peptide" evidence="1">
    <location>
        <begin position="1"/>
        <end position="28"/>
    </location>
</feature>
<organism evidence="2 3">
    <name type="scientific">Ichthyobacterium seriolicida</name>
    <dbReference type="NCBI Taxonomy" id="242600"/>
    <lineage>
        <taxon>Bacteria</taxon>
        <taxon>Pseudomonadati</taxon>
        <taxon>Bacteroidota</taxon>
        <taxon>Flavobacteriia</taxon>
        <taxon>Flavobacteriales</taxon>
        <taxon>Ichthyobacteriaceae</taxon>
        <taxon>Ichthyobacterium</taxon>
    </lineage>
</organism>